<reference evidence="9" key="1">
    <citation type="journal article" date="2023" name="Comput. Struct. Biotechnol. J.">
        <title>Discovery of a novel marine Bacteroidetes with a rich repertoire of carbohydrate-active enzymes.</title>
        <authorList>
            <person name="Chen B."/>
            <person name="Liu G."/>
            <person name="Chen Q."/>
            <person name="Wang H."/>
            <person name="Liu L."/>
            <person name="Tang K."/>
        </authorList>
    </citation>
    <scope>NUCLEOTIDE SEQUENCE</scope>
    <source>
        <strain evidence="9">TK19036</strain>
    </source>
</reference>
<feature type="transmembrane region" description="Helical" evidence="7">
    <location>
        <begin position="87"/>
        <end position="106"/>
    </location>
</feature>
<evidence type="ECO:0000256" key="3">
    <source>
        <dbReference type="ARBA" id="ARBA00022475"/>
    </source>
</evidence>
<proteinExistence type="inferred from homology"/>
<dbReference type="Pfam" id="PF04239">
    <property type="entry name" value="DUF421"/>
    <property type="match status" value="1"/>
</dbReference>
<dbReference type="AlphaFoldDB" id="A0AA49JF90"/>
<dbReference type="Gene3D" id="3.30.240.20">
    <property type="entry name" value="bsu07140 like domains"/>
    <property type="match status" value="1"/>
</dbReference>
<evidence type="ECO:0000259" key="8">
    <source>
        <dbReference type="Pfam" id="PF04239"/>
    </source>
</evidence>
<feature type="domain" description="YetF C-terminal" evidence="8">
    <location>
        <begin position="119"/>
        <end position="188"/>
    </location>
</feature>
<keyword evidence="3" id="KW-1003">Cell membrane</keyword>
<feature type="transmembrane region" description="Helical" evidence="7">
    <location>
        <begin position="63"/>
        <end position="81"/>
    </location>
</feature>
<reference evidence="9" key="2">
    <citation type="journal article" date="2024" name="Antonie Van Leeuwenhoek">
        <title>Roseihalotalea indica gen. nov., sp. nov., a halophilic Bacteroidetes from mesopelagic Southwest Indian Ocean with higher carbohydrate metabolic potential.</title>
        <authorList>
            <person name="Chen B."/>
            <person name="Zhang M."/>
            <person name="Lin D."/>
            <person name="Ye J."/>
            <person name="Tang K."/>
        </authorList>
    </citation>
    <scope>NUCLEOTIDE SEQUENCE</scope>
    <source>
        <strain evidence="9">TK19036</strain>
    </source>
</reference>
<gene>
    <name evidence="9" type="ORF">K4G66_05895</name>
</gene>
<keyword evidence="4 7" id="KW-0812">Transmembrane</keyword>
<dbReference type="InterPro" id="IPR007353">
    <property type="entry name" value="DUF421"/>
</dbReference>
<dbReference type="PANTHER" id="PTHR34582">
    <property type="entry name" value="UPF0702 TRANSMEMBRANE PROTEIN YCAP"/>
    <property type="match status" value="1"/>
</dbReference>
<keyword evidence="5 7" id="KW-1133">Transmembrane helix</keyword>
<organism evidence="9">
    <name type="scientific">Roseihalotalea indica</name>
    <dbReference type="NCBI Taxonomy" id="2867963"/>
    <lineage>
        <taxon>Bacteria</taxon>
        <taxon>Pseudomonadati</taxon>
        <taxon>Bacteroidota</taxon>
        <taxon>Cytophagia</taxon>
        <taxon>Cytophagales</taxon>
        <taxon>Catalimonadaceae</taxon>
        <taxon>Roseihalotalea</taxon>
    </lineage>
</organism>
<dbReference type="GO" id="GO:0005886">
    <property type="term" value="C:plasma membrane"/>
    <property type="evidence" value="ECO:0007669"/>
    <property type="project" value="UniProtKB-SubCell"/>
</dbReference>
<dbReference type="InterPro" id="IPR023090">
    <property type="entry name" value="UPF0702_alpha/beta_dom_sf"/>
</dbReference>
<evidence type="ECO:0000256" key="7">
    <source>
        <dbReference type="SAM" id="Phobius"/>
    </source>
</evidence>
<keyword evidence="6 7" id="KW-0472">Membrane</keyword>
<name>A0AA49JF90_9BACT</name>
<dbReference type="PANTHER" id="PTHR34582:SF6">
    <property type="entry name" value="UPF0702 TRANSMEMBRANE PROTEIN YCAP"/>
    <property type="match status" value="1"/>
</dbReference>
<evidence type="ECO:0000313" key="9">
    <source>
        <dbReference type="EMBL" id="WKN38231.1"/>
    </source>
</evidence>
<protein>
    <submittedName>
        <fullName evidence="9">DUF421 domain-containing protein</fullName>
    </submittedName>
</protein>
<comment type="similarity">
    <text evidence="2">Belongs to the UPF0702 family.</text>
</comment>
<evidence type="ECO:0000256" key="4">
    <source>
        <dbReference type="ARBA" id="ARBA00022692"/>
    </source>
</evidence>
<sequence length="265" mass="29983">MLALPDQPFSLLLQAPAPNIQPFDWQRIFLGDLPWWFVAEVVIRTVIMYLYALFLVRVVSRRAISQLSMIEFLLVIALGSAVGDPMFYADVPLIHGMVVITVVILLNQGIIRLINTQESIELAVEGEPFLLVHEGLMQPEHMERAHLNREKLFEQLRIKGVRHLGQVEYVFQEQSGYITVFLYPADEQKSGLRVIPPWDILKAKEWMEGESLPEAKTLGCAACGYLQAFPAQQPIPACPNCHHTIWSEAVLLHPPKKATSPDQPE</sequence>
<evidence type="ECO:0000256" key="1">
    <source>
        <dbReference type="ARBA" id="ARBA00004651"/>
    </source>
</evidence>
<accession>A0AA49JF90</accession>
<feature type="transmembrane region" description="Helical" evidence="7">
    <location>
        <begin position="35"/>
        <end position="56"/>
    </location>
</feature>
<evidence type="ECO:0000256" key="2">
    <source>
        <dbReference type="ARBA" id="ARBA00006448"/>
    </source>
</evidence>
<comment type="subcellular location">
    <subcellularLocation>
        <location evidence="1">Cell membrane</location>
        <topology evidence="1">Multi-pass membrane protein</topology>
    </subcellularLocation>
</comment>
<dbReference type="EMBL" id="CP120682">
    <property type="protein sequence ID" value="WKN38231.1"/>
    <property type="molecule type" value="Genomic_DNA"/>
</dbReference>
<evidence type="ECO:0000256" key="5">
    <source>
        <dbReference type="ARBA" id="ARBA00022989"/>
    </source>
</evidence>
<evidence type="ECO:0000256" key="6">
    <source>
        <dbReference type="ARBA" id="ARBA00023136"/>
    </source>
</evidence>